<keyword evidence="3" id="KW-1185">Reference proteome</keyword>
<organism evidence="2 3">
    <name type="scientific">Colletotrichum chrysophilum</name>
    <dbReference type="NCBI Taxonomy" id="1836956"/>
    <lineage>
        <taxon>Eukaryota</taxon>
        <taxon>Fungi</taxon>
        <taxon>Dikarya</taxon>
        <taxon>Ascomycota</taxon>
        <taxon>Pezizomycotina</taxon>
        <taxon>Sordariomycetes</taxon>
        <taxon>Hypocreomycetidae</taxon>
        <taxon>Glomerellales</taxon>
        <taxon>Glomerellaceae</taxon>
        <taxon>Colletotrichum</taxon>
        <taxon>Colletotrichum gloeosporioides species complex</taxon>
    </lineage>
</organism>
<dbReference type="InterPro" id="IPR013087">
    <property type="entry name" value="Znf_C2H2_type"/>
</dbReference>
<dbReference type="PROSITE" id="PS00028">
    <property type="entry name" value="ZINC_FINGER_C2H2_1"/>
    <property type="match status" value="1"/>
</dbReference>
<evidence type="ECO:0000313" key="3">
    <source>
        <dbReference type="Proteomes" id="UP001243330"/>
    </source>
</evidence>
<reference evidence="2" key="1">
    <citation type="submission" date="2023-01" db="EMBL/GenBank/DDBJ databases">
        <title>Colletotrichum chrysophilum M932 genome sequence.</title>
        <authorList>
            <person name="Baroncelli R."/>
        </authorList>
    </citation>
    <scope>NUCLEOTIDE SEQUENCE</scope>
    <source>
        <strain evidence="2">M932</strain>
    </source>
</reference>
<dbReference type="SUPFAM" id="SSF57667">
    <property type="entry name" value="beta-beta-alpha zinc fingers"/>
    <property type="match status" value="1"/>
</dbReference>
<gene>
    <name evidence="2" type="ORF">CCHR01_16242</name>
</gene>
<name>A0AAD9A4H8_9PEZI</name>
<protein>
    <recommendedName>
        <fullName evidence="1">C2H2-type domain-containing protein</fullName>
    </recommendedName>
</protein>
<comment type="caution">
    <text evidence="2">The sequence shown here is derived from an EMBL/GenBank/DDBJ whole genome shotgun (WGS) entry which is preliminary data.</text>
</comment>
<dbReference type="Proteomes" id="UP001243330">
    <property type="component" value="Unassembled WGS sequence"/>
</dbReference>
<proteinExistence type="predicted"/>
<dbReference type="AlphaFoldDB" id="A0AAD9A4H8"/>
<dbReference type="InterPro" id="IPR036236">
    <property type="entry name" value="Znf_C2H2_sf"/>
</dbReference>
<evidence type="ECO:0000313" key="2">
    <source>
        <dbReference type="EMBL" id="KAK1841123.1"/>
    </source>
</evidence>
<evidence type="ECO:0000259" key="1">
    <source>
        <dbReference type="PROSITE" id="PS00028"/>
    </source>
</evidence>
<sequence length="110" mass="11778">MNDTGHAIPQFECISCRRVCLSREALQQHQRDTGHLKVDKTPQIGAADIVSVQKTAMAESSGMMATVEPEKPHAEPETCNPVDLNGNTIKEGSQKSFNIGSAACALALQS</sequence>
<feature type="domain" description="C2H2-type" evidence="1">
    <location>
        <begin position="13"/>
        <end position="35"/>
    </location>
</feature>
<dbReference type="EMBL" id="JAQOWY010000504">
    <property type="protein sequence ID" value="KAK1841123.1"/>
    <property type="molecule type" value="Genomic_DNA"/>
</dbReference>
<accession>A0AAD9A4H8</accession>